<organism evidence="7 8">
    <name type="scientific">Priestia koreensis</name>
    <dbReference type="NCBI Taxonomy" id="284581"/>
    <lineage>
        <taxon>Bacteria</taxon>
        <taxon>Bacillati</taxon>
        <taxon>Bacillota</taxon>
        <taxon>Bacilli</taxon>
        <taxon>Bacillales</taxon>
        <taxon>Bacillaceae</taxon>
        <taxon>Priestia</taxon>
    </lineage>
</organism>
<dbReference type="PANTHER" id="PTHR43133:SF60">
    <property type="entry name" value="RNA POLYMERASE SIGMA FACTOR SIGV"/>
    <property type="match status" value="1"/>
</dbReference>
<dbReference type="InterPro" id="IPR013325">
    <property type="entry name" value="RNA_pol_sigma_r2"/>
</dbReference>
<dbReference type="Gene3D" id="1.10.10.10">
    <property type="entry name" value="Winged helix-like DNA-binding domain superfamily/Winged helix DNA-binding domain"/>
    <property type="match status" value="1"/>
</dbReference>
<keyword evidence="4" id="KW-0804">Transcription</keyword>
<dbReference type="InterPro" id="IPR013324">
    <property type="entry name" value="RNA_pol_sigma_r3/r4-like"/>
</dbReference>
<dbReference type="NCBIfam" id="NF006930">
    <property type="entry name" value="PRK09415.1"/>
    <property type="match status" value="1"/>
</dbReference>
<evidence type="ECO:0000313" key="7">
    <source>
        <dbReference type="EMBL" id="KOO46229.1"/>
    </source>
</evidence>
<dbReference type="GO" id="GO:0003677">
    <property type="term" value="F:DNA binding"/>
    <property type="evidence" value="ECO:0007669"/>
    <property type="project" value="InterPro"/>
</dbReference>
<dbReference type="GO" id="GO:0016987">
    <property type="term" value="F:sigma factor activity"/>
    <property type="evidence" value="ECO:0007669"/>
    <property type="project" value="UniProtKB-KW"/>
</dbReference>
<dbReference type="Gene3D" id="1.10.1740.10">
    <property type="match status" value="1"/>
</dbReference>
<protein>
    <submittedName>
        <fullName evidence="7">RNA polymerase factor sigma C</fullName>
    </submittedName>
</protein>
<dbReference type="InterPro" id="IPR036388">
    <property type="entry name" value="WH-like_DNA-bd_sf"/>
</dbReference>
<dbReference type="Proteomes" id="UP000037558">
    <property type="component" value="Unassembled WGS sequence"/>
</dbReference>
<dbReference type="CDD" id="cd06171">
    <property type="entry name" value="Sigma70_r4"/>
    <property type="match status" value="1"/>
</dbReference>
<dbReference type="Pfam" id="PF08281">
    <property type="entry name" value="Sigma70_r4_2"/>
    <property type="match status" value="1"/>
</dbReference>
<keyword evidence="8" id="KW-1185">Reference proteome</keyword>
<dbReference type="SUPFAM" id="SSF88946">
    <property type="entry name" value="Sigma2 domain of RNA polymerase sigma factors"/>
    <property type="match status" value="1"/>
</dbReference>
<dbReference type="Pfam" id="PF04542">
    <property type="entry name" value="Sigma70_r2"/>
    <property type="match status" value="1"/>
</dbReference>
<feature type="domain" description="RNA polymerase sigma factor 70 region 4 type 2" evidence="6">
    <location>
        <begin position="117"/>
        <end position="169"/>
    </location>
</feature>
<comment type="similarity">
    <text evidence="1">Belongs to the sigma-70 factor family. ECF subfamily.</text>
</comment>
<keyword evidence="2" id="KW-0805">Transcription regulation</keyword>
<dbReference type="InterPro" id="IPR039425">
    <property type="entry name" value="RNA_pol_sigma-70-like"/>
</dbReference>
<evidence type="ECO:0000256" key="2">
    <source>
        <dbReference type="ARBA" id="ARBA00023015"/>
    </source>
</evidence>
<evidence type="ECO:0000256" key="1">
    <source>
        <dbReference type="ARBA" id="ARBA00010641"/>
    </source>
</evidence>
<dbReference type="EMBL" id="LILC01000013">
    <property type="protein sequence ID" value="KOO46229.1"/>
    <property type="molecule type" value="Genomic_DNA"/>
</dbReference>
<dbReference type="AlphaFoldDB" id="A0A0M0L5B2"/>
<dbReference type="InterPro" id="IPR013249">
    <property type="entry name" value="RNA_pol_sigma70_r4_t2"/>
</dbReference>
<comment type="caution">
    <text evidence="7">The sequence shown here is derived from an EMBL/GenBank/DDBJ whole genome shotgun (WGS) entry which is preliminary data.</text>
</comment>
<dbReference type="InterPro" id="IPR014284">
    <property type="entry name" value="RNA_pol_sigma-70_dom"/>
</dbReference>
<dbReference type="SUPFAM" id="SSF88659">
    <property type="entry name" value="Sigma3 and sigma4 domains of RNA polymerase sigma factors"/>
    <property type="match status" value="1"/>
</dbReference>
<evidence type="ECO:0000313" key="8">
    <source>
        <dbReference type="Proteomes" id="UP000037558"/>
    </source>
</evidence>
<evidence type="ECO:0000259" key="6">
    <source>
        <dbReference type="Pfam" id="PF08281"/>
    </source>
</evidence>
<dbReference type="GO" id="GO:0006352">
    <property type="term" value="P:DNA-templated transcription initiation"/>
    <property type="evidence" value="ECO:0007669"/>
    <property type="project" value="InterPro"/>
</dbReference>
<dbReference type="STRING" id="284581.AMD01_10230"/>
<reference evidence="8" key="1">
    <citation type="submission" date="2015-08" db="EMBL/GenBank/DDBJ databases">
        <title>Fjat-14210 dsm16467.</title>
        <authorList>
            <person name="Liu B."/>
            <person name="Wang J."/>
            <person name="Zhu Y."/>
            <person name="Liu G."/>
            <person name="Chen Q."/>
            <person name="Chen Z."/>
            <person name="Lan J."/>
            <person name="Che J."/>
            <person name="Ge C."/>
            <person name="Shi H."/>
            <person name="Pan Z."/>
            <person name="Liu X."/>
        </authorList>
    </citation>
    <scope>NUCLEOTIDE SEQUENCE [LARGE SCALE GENOMIC DNA]</scope>
    <source>
        <strain evidence="8">DSM 16467</strain>
    </source>
</reference>
<dbReference type="PANTHER" id="PTHR43133">
    <property type="entry name" value="RNA POLYMERASE ECF-TYPE SIGMA FACTO"/>
    <property type="match status" value="1"/>
</dbReference>
<feature type="domain" description="RNA polymerase sigma-70 region 2" evidence="5">
    <location>
        <begin position="22"/>
        <end position="85"/>
    </location>
</feature>
<dbReference type="PATRIC" id="fig|284581.3.peg.2136"/>
<dbReference type="InterPro" id="IPR007627">
    <property type="entry name" value="RNA_pol_sigma70_r2"/>
</dbReference>
<accession>A0A0M0L5B2</accession>
<sequence>MQEVLSEAFETEDKELLIDEIMNQYGQDILRLVYSYVRNKEVAEDLTQDIFVKCYKSLHTYTGKAKIRTWLWRIAINHCKDYLKSWHYKHMVTVETEKIDRPTHTTEQVIIQQEEDEELIQAIMSLPLLYREAIYLFYYEDLSIKEIAQITGIGTNTVKTRLRRAKALLKEQLEE</sequence>
<dbReference type="OrthoDB" id="9794508at2"/>
<name>A0A0M0L5B2_9BACI</name>
<evidence type="ECO:0000256" key="4">
    <source>
        <dbReference type="ARBA" id="ARBA00023163"/>
    </source>
</evidence>
<dbReference type="RefSeq" id="WP_053401299.1">
    <property type="nucleotide sequence ID" value="NZ_LILC01000013.1"/>
</dbReference>
<keyword evidence="3" id="KW-0731">Sigma factor</keyword>
<dbReference type="NCBIfam" id="TIGR02937">
    <property type="entry name" value="sigma70-ECF"/>
    <property type="match status" value="1"/>
</dbReference>
<proteinExistence type="inferred from homology"/>
<gene>
    <name evidence="7" type="ORF">AMD01_10230</name>
</gene>
<evidence type="ECO:0000256" key="3">
    <source>
        <dbReference type="ARBA" id="ARBA00023082"/>
    </source>
</evidence>
<evidence type="ECO:0000259" key="5">
    <source>
        <dbReference type="Pfam" id="PF04542"/>
    </source>
</evidence>